<evidence type="ECO:0000256" key="3">
    <source>
        <dbReference type="ARBA" id="ARBA00012438"/>
    </source>
</evidence>
<reference evidence="15 16" key="1">
    <citation type="submission" date="2019-06" db="EMBL/GenBank/DDBJ databases">
        <title>Sequencing the genomes of 1000 actinobacteria strains.</title>
        <authorList>
            <person name="Klenk H.-P."/>
        </authorList>
    </citation>
    <scope>NUCLEOTIDE SEQUENCE [LARGE SCALE GENOMIC DNA]</scope>
    <source>
        <strain evidence="15 16">DSM 45671</strain>
    </source>
</reference>
<dbReference type="CDD" id="cd00075">
    <property type="entry name" value="HATPase"/>
    <property type="match status" value="1"/>
</dbReference>
<dbReference type="EC" id="2.7.13.3" evidence="3"/>
<dbReference type="AlphaFoldDB" id="A0A561SWA4"/>
<evidence type="ECO:0000256" key="6">
    <source>
        <dbReference type="ARBA" id="ARBA00022692"/>
    </source>
</evidence>
<keyword evidence="8 11" id="KW-1133">Transmembrane helix</keyword>
<dbReference type="CDD" id="cd00082">
    <property type="entry name" value="HisKA"/>
    <property type="match status" value="1"/>
</dbReference>
<dbReference type="InterPro" id="IPR003660">
    <property type="entry name" value="HAMP_dom"/>
</dbReference>
<dbReference type="PROSITE" id="PS50885">
    <property type="entry name" value="HAMP"/>
    <property type="match status" value="1"/>
</dbReference>
<comment type="caution">
    <text evidence="15">The sequence shown here is derived from an EMBL/GenBank/DDBJ whole genome shotgun (WGS) entry which is preliminary data.</text>
</comment>
<dbReference type="PANTHER" id="PTHR45436">
    <property type="entry name" value="SENSOR HISTIDINE KINASE YKOH"/>
    <property type="match status" value="1"/>
</dbReference>
<dbReference type="InterPro" id="IPR003661">
    <property type="entry name" value="HisK_dim/P_dom"/>
</dbReference>
<dbReference type="Gene3D" id="1.10.287.130">
    <property type="match status" value="1"/>
</dbReference>
<feature type="chain" id="PRO_5039254303" description="histidine kinase" evidence="12">
    <location>
        <begin position="22"/>
        <end position="460"/>
    </location>
</feature>
<evidence type="ECO:0000256" key="5">
    <source>
        <dbReference type="ARBA" id="ARBA00022679"/>
    </source>
</evidence>
<dbReference type="PANTHER" id="PTHR45436:SF5">
    <property type="entry name" value="SENSOR HISTIDINE KINASE TRCS"/>
    <property type="match status" value="1"/>
</dbReference>
<evidence type="ECO:0000256" key="11">
    <source>
        <dbReference type="SAM" id="Phobius"/>
    </source>
</evidence>
<dbReference type="SUPFAM" id="SSF158472">
    <property type="entry name" value="HAMP domain-like"/>
    <property type="match status" value="1"/>
</dbReference>
<evidence type="ECO:0000256" key="4">
    <source>
        <dbReference type="ARBA" id="ARBA00022553"/>
    </source>
</evidence>
<keyword evidence="9" id="KW-0902">Two-component regulatory system</keyword>
<evidence type="ECO:0000256" key="10">
    <source>
        <dbReference type="ARBA" id="ARBA00023136"/>
    </source>
</evidence>
<dbReference type="CDD" id="cd06225">
    <property type="entry name" value="HAMP"/>
    <property type="match status" value="1"/>
</dbReference>
<dbReference type="InterPro" id="IPR050428">
    <property type="entry name" value="TCS_sensor_his_kinase"/>
</dbReference>
<keyword evidence="16" id="KW-1185">Reference proteome</keyword>
<evidence type="ECO:0000256" key="7">
    <source>
        <dbReference type="ARBA" id="ARBA00022777"/>
    </source>
</evidence>
<evidence type="ECO:0000256" key="9">
    <source>
        <dbReference type="ARBA" id="ARBA00023012"/>
    </source>
</evidence>
<dbReference type="InterPro" id="IPR036890">
    <property type="entry name" value="HATPase_C_sf"/>
</dbReference>
<keyword evidence="4" id="KW-0597">Phosphoprotein</keyword>
<dbReference type="SUPFAM" id="SSF55874">
    <property type="entry name" value="ATPase domain of HSP90 chaperone/DNA topoisomerase II/histidine kinase"/>
    <property type="match status" value="1"/>
</dbReference>
<dbReference type="RefSeq" id="WP_147258009.1">
    <property type="nucleotide sequence ID" value="NZ_VIWU01000001.1"/>
</dbReference>
<evidence type="ECO:0000256" key="12">
    <source>
        <dbReference type="SAM" id="SignalP"/>
    </source>
</evidence>
<keyword evidence="5" id="KW-0808">Transferase</keyword>
<feature type="transmembrane region" description="Helical" evidence="11">
    <location>
        <begin position="159"/>
        <end position="182"/>
    </location>
</feature>
<dbReference type="InterPro" id="IPR036097">
    <property type="entry name" value="HisK_dim/P_sf"/>
</dbReference>
<feature type="signal peptide" evidence="12">
    <location>
        <begin position="1"/>
        <end position="21"/>
    </location>
</feature>
<dbReference type="GO" id="GO:0005886">
    <property type="term" value="C:plasma membrane"/>
    <property type="evidence" value="ECO:0007669"/>
    <property type="project" value="UniProtKB-SubCell"/>
</dbReference>
<evidence type="ECO:0000256" key="8">
    <source>
        <dbReference type="ARBA" id="ARBA00022989"/>
    </source>
</evidence>
<dbReference type="Proteomes" id="UP000321261">
    <property type="component" value="Unassembled WGS sequence"/>
</dbReference>
<keyword evidence="7 15" id="KW-0418">Kinase</keyword>
<accession>A0A561SWA4</accession>
<dbReference type="EMBL" id="VIWU01000001">
    <property type="protein sequence ID" value="TWF79111.1"/>
    <property type="molecule type" value="Genomic_DNA"/>
</dbReference>
<dbReference type="SMART" id="SM00388">
    <property type="entry name" value="HisKA"/>
    <property type="match status" value="1"/>
</dbReference>
<dbReference type="SUPFAM" id="SSF47384">
    <property type="entry name" value="Homodimeric domain of signal transducing histidine kinase"/>
    <property type="match status" value="1"/>
</dbReference>
<sequence length="460" mass="46977">MRRRLLVVLSAFALAAVAGFAVPLLQSTAAGRTQEFVLTRAGDLDRFAALAQQATGPAGAGTLAQEVQAHQSVYGEGVAVVDRSGRAIVEAGLRADDPAVVAAVDAALRNQPAARPVGLRPWSTGPILLARPIGTGTQVGGAVVLRAEPAAAAADIATAWTAVLLGALLAALACAALALLLARWVLRPIRELAAGVGEVAAGHPGAHVSPHAGPTELRELAAAFNRMSDAVATSAEEQRRLVADTSHQLRNPLAALRLRVDTLDPHVAAAGRATYRSTAVELDRLEALLDGLLDLASAESRATALAAGAGPGDRAELTAVVAERLDAWRPAALEAGVGLRVASSTPASVEAACTASEVEQLLDVLLDNAVKYAGRGATVEIALRAGNGRALLEVRDDGPGLPAEQLQQATRRFWRAPGSPARGSGLGLPIAERLVTARGGALRVSSPPGSGLVVTIELPA</sequence>
<gene>
    <name evidence="15" type="ORF">FHX44_115037</name>
</gene>
<dbReference type="OrthoDB" id="9786919at2"/>
<evidence type="ECO:0000259" key="13">
    <source>
        <dbReference type="PROSITE" id="PS50109"/>
    </source>
</evidence>
<comment type="catalytic activity">
    <reaction evidence="1">
        <text>ATP + protein L-histidine = ADP + protein N-phospho-L-histidine.</text>
        <dbReference type="EC" id="2.7.13.3"/>
    </reaction>
</comment>
<feature type="domain" description="HAMP" evidence="14">
    <location>
        <begin position="183"/>
        <end position="236"/>
    </location>
</feature>
<dbReference type="PRINTS" id="PR00344">
    <property type="entry name" value="BCTRLSENSOR"/>
</dbReference>
<organism evidence="15 16">
    <name type="scientific">Pseudonocardia hierapolitana</name>
    <dbReference type="NCBI Taxonomy" id="1128676"/>
    <lineage>
        <taxon>Bacteria</taxon>
        <taxon>Bacillati</taxon>
        <taxon>Actinomycetota</taxon>
        <taxon>Actinomycetes</taxon>
        <taxon>Pseudonocardiales</taxon>
        <taxon>Pseudonocardiaceae</taxon>
        <taxon>Pseudonocardia</taxon>
    </lineage>
</organism>
<evidence type="ECO:0000313" key="15">
    <source>
        <dbReference type="EMBL" id="TWF79111.1"/>
    </source>
</evidence>
<keyword evidence="6 11" id="KW-0812">Transmembrane</keyword>
<comment type="subcellular location">
    <subcellularLocation>
        <location evidence="2">Cell membrane</location>
    </subcellularLocation>
</comment>
<evidence type="ECO:0000256" key="1">
    <source>
        <dbReference type="ARBA" id="ARBA00000085"/>
    </source>
</evidence>
<dbReference type="GO" id="GO:0000155">
    <property type="term" value="F:phosphorelay sensor kinase activity"/>
    <property type="evidence" value="ECO:0007669"/>
    <property type="project" value="InterPro"/>
</dbReference>
<dbReference type="SMART" id="SM00304">
    <property type="entry name" value="HAMP"/>
    <property type="match status" value="1"/>
</dbReference>
<dbReference type="Pfam" id="PF00672">
    <property type="entry name" value="HAMP"/>
    <property type="match status" value="1"/>
</dbReference>
<proteinExistence type="predicted"/>
<dbReference type="InterPro" id="IPR004358">
    <property type="entry name" value="Sig_transdc_His_kin-like_C"/>
</dbReference>
<evidence type="ECO:0000313" key="16">
    <source>
        <dbReference type="Proteomes" id="UP000321261"/>
    </source>
</evidence>
<dbReference type="PROSITE" id="PS50109">
    <property type="entry name" value="HIS_KIN"/>
    <property type="match status" value="1"/>
</dbReference>
<evidence type="ECO:0000259" key="14">
    <source>
        <dbReference type="PROSITE" id="PS50885"/>
    </source>
</evidence>
<keyword evidence="12" id="KW-0732">Signal</keyword>
<dbReference type="Pfam" id="PF02518">
    <property type="entry name" value="HATPase_c"/>
    <property type="match status" value="1"/>
</dbReference>
<protein>
    <recommendedName>
        <fullName evidence="3">histidine kinase</fullName>
        <ecNumber evidence="3">2.7.13.3</ecNumber>
    </recommendedName>
</protein>
<dbReference type="InterPro" id="IPR005467">
    <property type="entry name" value="His_kinase_dom"/>
</dbReference>
<keyword evidence="10 11" id="KW-0472">Membrane</keyword>
<dbReference type="InterPro" id="IPR003594">
    <property type="entry name" value="HATPase_dom"/>
</dbReference>
<name>A0A561SWA4_9PSEU</name>
<dbReference type="Pfam" id="PF00512">
    <property type="entry name" value="HisKA"/>
    <property type="match status" value="1"/>
</dbReference>
<dbReference type="SMART" id="SM00387">
    <property type="entry name" value="HATPase_c"/>
    <property type="match status" value="1"/>
</dbReference>
<evidence type="ECO:0000256" key="2">
    <source>
        <dbReference type="ARBA" id="ARBA00004236"/>
    </source>
</evidence>
<dbReference type="Gene3D" id="6.10.340.10">
    <property type="match status" value="1"/>
</dbReference>
<dbReference type="Gene3D" id="3.30.565.10">
    <property type="entry name" value="Histidine kinase-like ATPase, C-terminal domain"/>
    <property type="match status" value="1"/>
</dbReference>
<feature type="domain" description="Histidine kinase" evidence="13">
    <location>
        <begin position="244"/>
        <end position="460"/>
    </location>
</feature>